<dbReference type="PANTHER" id="PTHR35149">
    <property type="entry name" value="SLL5132 PROTEIN"/>
    <property type="match status" value="1"/>
</dbReference>
<dbReference type="AlphaFoldDB" id="A0A9D4YZD6"/>
<sequence length="787" mass="89255">MDLEGSERSVSEDESVEDAEENGHQETYLAMAPIQGADLNLQKFKAEQISFSKLFSSGGTIFTPDTFCYFVIPDEQRPYEWDEPKATGLLSNLLHLYFQGIQQHTLGDILAWKSDELCVEILVLNGQQRLVTVTLLLALLRLEASRRSLNPNLPDDAKSVMSKLLRKFEIRSLFVFENDAGQQASRILMRQRQRNFWTEYIATNDAQALGRLWGPGDVLQTELAGGDTINLMMMKNLTAMLATLKRNHPFNNKVVADSHIELANFATFMLERVQVSFSLVTGGGAAYRSQVFIHSNWQQMALKDEDLCKAAILESAATRSVEFADVWEDSFFNLKAHLIPCLNDRSAFTHIFHIIREIIIKDYNTRPLVDFFINARNGLAFNLWQHSHSFMDDYFKPVSKALDRIFNWTKIGFSEEQMGVFRNPARIKCLMDRIKTHCRSLVRVLAAVDYKKHRPSMACWLPVAAALFHQLYPDDPLAVPAQAVQAETNVAALAQYLRQLDARMFYFMAAGVHWGRVKNIMVTGGSIRVKGEQLSFPVGALGACCYVGPNNHGRISAMPLQGVEESLALREPECQEVVEYLLKIDYRSRTPQLPRQLLLLYDDELRSPVNGPAQVLQPGNEIDVNNYDLQIRERGCKLQLDHILPQNPGAHKQYWHQLWPTAPRRKFWLNMPGNIALFGNMENQQASNRPFDQKKEFYCTAGSLQFFSTSQLYNFRDWDEEPLMAVALSMALALAMVVMPMMAVVGEVQMMAVGQVLLVILTPNPTIHIVSIAQPPSAQLQTKMRDV</sequence>
<name>A0A9D4YZD6_CHLVU</name>
<reference evidence="5" key="2">
    <citation type="submission" date="2020-11" db="EMBL/GenBank/DDBJ databases">
        <authorList>
            <person name="Cecchin M."/>
            <person name="Marcolungo L."/>
            <person name="Rossato M."/>
            <person name="Girolomoni L."/>
            <person name="Cosentino E."/>
            <person name="Cuine S."/>
            <person name="Li-Beisson Y."/>
            <person name="Delledonne M."/>
            <person name="Ballottari M."/>
        </authorList>
    </citation>
    <scope>NUCLEOTIDE SEQUENCE</scope>
    <source>
        <strain evidence="5">211/11P</strain>
        <tissue evidence="5">Whole cell</tissue>
    </source>
</reference>
<protein>
    <recommendedName>
        <fullName evidence="7">DUF262 domain-containing protein</fullName>
    </recommendedName>
</protein>
<keyword evidence="2" id="KW-1133">Transmembrane helix</keyword>
<evidence type="ECO:0000256" key="2">
    <source>
        <dbReference type="SAM" id="Phobius"/>
    </source>
</evidence>
<reference evidence="5" key="1">
    <citation type="journal article" date="2019" name="Plant J.">
        <title>Chlorella vulgaris genome assembly and annotation reveals the molecular basis for metabolic acclimation to high light conditions.</title>
        <authorList>
            <person name="Cecchin M."/>
            <person name="Marcolungo L."/>
            <person name="Rossato M."/>
            <person name="Girolomoni L."/>
            <person name="Cosentino E."/>
            <person name="Cuine S."/>
            <person name="Li-Beisson Y."/>
            <person name="Delledonne M."/>
            <person name="Ballottari M."/>
        </authorList>
    </citation>
    <scope>NUCLEOTIDE SEQUENCE</scope>
    <source>
        <strain evidence="5">211/11P</strain>
    </source>
</reference>
<dbReference type="Proteomes" id="UP001055712">
    <property type="component" value="Unassembled WGS sequence"/>
</dbReference>
<organism evidence="5 6">
    <name type="scientific">Chlorella vulgaris</name>
    <name type="common">Green alga</name>
    <dbReference type="NCBI Taxonomy" id="3077"/>
    <lineage>
        <taxon>Eukaryota</taxon>
        <taxon>Viridiplantae</taxon>
        <taxon>Chlorophyta</taxon>
        <taxon>core chlorophytes</taxon>
        <taxon>Trebouxiophyceae</taxon>
        <taxon>Chlorellales</taxon>
        <taxon>Chlorellaceae</taxon>
        <taxon>Chlorella clade</taxon>
        <taxon>Chlorella</taxon>
    </lineage>
</organism>
<dbReference type="EMBL" id="SIDB01000003">
    <property type="protein sequence ID" value="KAI3434391.1"/>
    <property type="molecule type" value="Genomic_DNA"/>
</dbReference>
<keyword evidence="2" id="KW-0812">Transmembrane</keyword>
<evidence type="ECO:0000313" key="5">
    <source>
        <dbReference type="EMBL" id="KAI3434391.1"/>
    </source>
</evidence>
<evidence type="ECO:0008006" key="7">
    <source>
        <dbReference type="Google" id="ProtNLM"/>
    </source>
</evidence>
<feature type="compositionally biased region" description="Basic and acidic residues" evidence="1">
    <location>
        <begin position="1"/>
        <end position="11"/>
    </location>
</feature>
<feature type="region of interest" description="Disordered" evidence="1">
    <location>
        <begin position="1"/>
        <end position="22"/>
    </location>
</feature>
<dbReference type="InterPro" id="IPR004919">
    <property type="entry name" value="GmrSD_N"/>
</dbReference>
<gene>
    <name evidence="5" type="ORF">D9Q98_002469</name>
</gene>
<keyword evidence="6" id="KW-1185">Reference proteome</keyword>
<evidence type="ECO:0000256" key="1">
    <source>
        <dbReference type="SAM" id="MobiDB-lite"/>
    </source>
</evidence>
<accession>A0A9D4YZD6</accession>
<feature type="domain" description="GmrSD restriction endonucleases C-terminal" evidence="4">
    <location>
        <begin position="632"/>
        <end position="721"/>
    </location>
</feature>
<dbReference type="Pfam" id="PF03235">
    <property type="entry name" value="GmrSD_N"/>
    <property type="match status" value="1"/>
</dbReference>
<dbReference type="InterPro" id="IPR011089">
    <property type="entry name" value="GmrSD_C"/>
</dbReference>
<dbReference type="PANTHER" id="PTHR35149:SF1">
    <property type="entry name" value="DUF5655 DOMAIN-CONTAINING PROTEIN"/>
    <property type="match status" value="1"/>
</dbReference>
<comment type="caution">
    <text evidence="5">The sequence shown here is derived from an EMBL/GenBank/DDBJ whole genome shotgun (WGS) entry which is preliminary data.</text>
</comment>
<keyword evidence="2" id="KW-0472">Membrane</keyword>
<feature type="transmembrane region" description="Helical" evidence="2">
    <location>
        <begin position="723"/>
        <end position="745"/>
    </location>
</feature>
<evidence type="ECO:0000259" key="3">
    <source>
        <dbReference type="Pfam" id="PF03235"/>
    </source>
</evidence>
<feature type="domain" description="GmrSD restriction endonucleases N-terminal" evidence="3">
    <location>
        <begin position="70"/>
        <end position="312"/>
    </location>
</feature>
<proteinExistence type="predicted"/>
<evidence type="ECO:0000259" key="4">
    <source>
        <dbReference type="Pfam" id="PF07510"/>
    </source>
</evidence>
<dbReference type="Pfam" id="PF07510">
    <property type="entry name" value="GmrSD_C"/>
    <property type="match status" value="1"/>
</dbReference>
<evidence type="ECO:0000313" key="6">
    <source>
        <dbReference type="Proteomes" id="UP001055712"/>
    </source>
</evidence>